<sequence length="379" mass="43227">MAQESAASEMARVDDFYFSVLFDESPFPISDSKYAEELQLQEALMSITTNTSQTTTSSLSSSSVLLASSSPQPPILIQVPPPNDKQQQQLDLGESSQIFCEICAERKPIDEIFPNDSSDCKHSFCSDCISKHISTKVRYSHLNSVISCPGLDCKDVHVLELEACREILPKDVVDKWDDSLCEALILNSQKFYCPFKDCSAVLLDDSEELGEVIVESECPICHRLFCARCRVPWHSGIGCEEFGRLHEDERGTEDLMLREIAKEKKWKRCPECMFYVERTEGCLHITCRLLDLALRCVRHQHLGRANIMLTSPDGHATTIFHQLMPDMRAKSLFDKVTTFPPILKCNSELLCNDQASQVFIYHDSCRKSYFRFENHFFNY</sequence>
<dbReference type="PROSITE" id="PS00518">
    <property type="entry name" value="ZF_RING_1"/>
    <property type="match status" value="1"/>
</dbReference>
<evidence type="ECO:0000256" key="9">
    <source>
        <dbReference type="ARBA" id="ARBA00022737"/>
    </source>
</evidence>
<dbReference type="InterPro" id="IPR001841">
    <property type="entry name" value="Znf_RING"/>
</dbReference>
<name>W9S8J4_9ROSA</name>
<dbReference type="SMART" id="SM00647">
    <property type="entry name" value="IBR"/>
    <property type="match status" value="1"/>
</dbReference>
<keyword evidence="8" id="KW-0479">Metal-binding</keyword>
<comment type="function">
    <text evidence="3">Might act as an E3 ubiquitin-protein ligase, or as part of E3 complex, which accepts ubiquitin from specific E2 ubiquitin-conjugating enzymes and then transfers it to substrates.</text>
</comment>
<dbReference type="eggNOG" id="KOG1812">
    <property type="taxonomic scope" value="Eukaryota"/>
</dbReference>
<dbReference type="GO" id="GO:0008270">
    <property type="term" value="F:zinc ion binding"/>
    <property type="evidence" value="ECO:0007669"/>
    <property type="project" value="UniProtKB-KW"/>
</dbReference>
<dbReference type="UniPathway" id="UPA00143"/>
<dbReference type="Pfam" id="PF00097">
    <property type="entry name" value="zf-C3HC4"/>
    <property type="match status" value="1"/>
</dbReference>
<evidence type="ECO:0000259" key="14">
    <source>
        <dbReference type="PROSITE" id="PS50089"/>
    </source>
</evidence>
<dbReference type="SUPFAM" id="SSF57850">
    <property type="entry name" value="RING/U-box"/>
    <property type="match status" value="3"/>
</dbReference>
<dbReference type="InterPro" id="IPR017907">
    <property type="entry name" value="Znf_RING_CS"/>
</dbReference>
<dbReference type="InterPro" id="IPR044066">
    <property type="entry name" value="TRIAD_supradom"/>
</dbReference>
<evidence type="ECO:0000256" key="10">
    <source>
        <dbReference type="ARBA" id="ARBA00022771"/>
    </source>
</evidence>
<evidence type="ECO:0000256" key="12">
    <source>
        <dbReference type="ARBA" id="ARBA00022833"/>
    </source>
</evidence>
<dbReference type="InterPro" id="IPR013083">
    <property type="entry name" value="Znf_RING/FYVE/PHD"/>
</dbReference>
<keyword evidence="11" id="KW-0833">Ubl conjugation pathway</keyword>
<dbReference type="InterPro" id="IPR002867">
    <property type="entry name" value="IBR_dom"/>
</dbReference>
<evidence type="ECO:0000256" key="6">
    <source>
        <dbReference type="ARBA" id="ARBA00012251"/>
    </source>
</evidence>
<evidence type="ECO:0000313" key="16">
    <source>
        <dbReference type="EMBL" id="EXC16960.1"/>
    </source>
</evidence>
<evidence type="ECO:0000256" key="1">
    <source>
        <dbReference type="ARBA" id="ARBA00001798"/>
    </source>
</evidence>
<dbReference type="Gene3D" id="3.30.40.10">
    <property type="entry name" value="Zinc/RING finger domain, C3HC4 (zinc finger)"/>
    <property type="match status" value="1"/>
</dbReference>
<keyword evidence="9" id="KW-0677">Repeat</keyword>
<feature type="domain" description="RING-type" evidence="14">
    <location>
        <begin position="100"/>
        <end position="149"/>
    </location>
</feature>
<dbReference type="Gene3D" id="1.20.120.1750">
    <property type="match status" value="1"/>
</dbReference>
<evidence type="ECO:0000256" key="13">
    <source>
        <dbReference type="PROSITE-ProRule" id="PRU00175"/>
    </source>
</evidence>
<dbReference type="FunFam" id="3.30.40.10:FF:000230">
    <property type="entry name" value="RBR-type E3 ubiquitin transferase"/>
    <property type="match status" value="1"/>
</dbReference>
<evidence type="ECO:0000256" key="5">
    <source>
        <dbReference type="ARBA" id="ARBA00005884"/>
    </source>
</evidence>
<dbReference type="Proteomes" id="UP000030645">
    <property type="component" value="Unassembled WGS sequence"/>
</dbReference>
<evidence type="ECO:0000256" key="11">
    <source>
        <dbReference type="ARBA" id="ARBA00022786"/>
    </source>
</evidence>
<dbReference type="InterPro" id="IPR018957">
    <property type="entry name" value="Znf_C3HC4_RING-type"/>
</dbReference>
<feature type="domain" description="RING-type" evidence="15">
    <location>
        <begin position="96"/>
        <end position="327"/>
    </location>
</feature>
<evidence type="ECO:0000256" key="2">
    <source>
        <dbReference type="ARBA" id="ARBA00001947"/>
    </source>
</evidence>
<accession>W9S8J4</accession>
<dbReference type="Pfam" id="PF01485">
    <property type="entry name" value="IBR"/>
    <property type="match status" value="1"/>
</dbReference>
<evidence type="ECO:0000256" key="7">
    <source>
        <dbReference type="ARBA" id="ARBA00022679"/>
    </source>
</evidence>
<comment type="pathway">
    <text evidence="4">Protein modification; protein ubiquitination.</text>
</comment>
<dbReference type="EMBL" id="KE345804">
    <property type="protein sequence ID" value="EXC16960.1"/>
    <property type="molecule type" value="Genomic_DNA"/>
</dbReference>
<gene>
    <name evidence="16" type="ORF">L484_021615</name>
</gene>
<comment type="catalytic activity">
    <reaction evidence="1">
        <text>[E2 ubiquitin-conjugating enzyme]-S-ubiquitinyl-L-cysteine + [acceptor protein]-L-lysine = [E2 ubiquitin-conjugating enzyme]-L-cysteine + [acceptor protein]-N(6)-ubiquitinyl-L-lysine.</text>
        <dbReference type="EC" id="2.3.2.31"/>
    </reaction>
</comment>
<reference evidence="17" key="1">
    <citation type="submission" date="2013-01" db="EMBL/GenBank/DDBJ databases">
        <title>Draft Genome Sequence of a Mulberry Tree, Morus notabilis C.K. Schneid.</title>
        <authorList>
            <person name="He N."/>
            <person name="Zhao S."/>
        </authorList>
    </citation>
    <scope>NUCLEOTIDE SEQUENCE</scope>
</reference>
<comment type="cofactor">
    <cofactor evidence="2">
        <name>Zn(2+)</name>
        <dbReference type="ChEBI" id="CHEBI:29105"/>
    </cofactor>
</comment>
<evidence type="ECO:0000259" key="15">
    <source>
        <dbReference type="PROSITE" id="PS51873"/>
    </source>
</evidence>
<evidence type="ECO:0000256" key="8">
    <source>
        <dbReference type="ARBA" id="ARBA00022723"/>
    </source>
</evidence>
<keyword evidence="12" id="KW-0862">Zinc</keyword>
<dbReference type="PANTHER" id="PTHR11685">
    <property type="entry name" value="RBR FAMILY RING FINGER AND IBR DOMAIN-CONTAINING"/>
    <property type="match status" value="1"/>
</dbReference>
<dbReference type="STRING" id="981085.W9S8J4"/>
<keyword evidence="17" id="KW-1185">Reference proteome</keyword>
<organism evidence="16 17">
    <name type="scientific">Morus notabilis</name>
    <dbReference type="NCBI Taxonomy" id="981085"/>
    <lineage>
        <taxon>Eukaryota</taxon>
        <taxon>Viridiplantae</taxon>
        <taxon>Streptophyta</taxon>
        <taxon>Embryophyta</taxon>
        <taxon>Tracheophyta</taxon>
        <taxon>Spermatophyta</taxon>
        <taxon>Magnoliopsida</taxon>
        <taxon>eudicotyledons</taxon>
        <taxon>Gunneridae</taxon>
        <taxon>Pentapetalae</taxon>
        <taxon>rosids</taxon>
        <taxon>fabids</taxon>
        <taxon>Rosales</taxon>
        <taxon>Moraceae</taxon>
        <taxon>Moreae</taxon>
        <taxon>Morus</taxon>
    </lineage>
</organism>
<dbReference type="GO" id="GO:0016567">
    <property type="term" value="P:protein ubiquitination"/>
    <property type="evidence" value="ECO:0007669"/>
    <property type="project" value="UniProtKB-UniPathway"/>
</dbReference>
<dbReference type="AlphaFoldDB" id="W9S8J4"/>
<comment type="similarity">
    <text evidence="5">Belongs to the RBR family. Ariadne subfamily.</text>
</comment>
<dbReference type="EC" id="2.3.2.31" evidence="6"/>
<evidence type="ECO:0000256" key="3">
    <source>
        <dbReference type="ARBA" id="ARBA00003976"/>
    </source>
</evidence>
<keyword evidence="7" id="KW-0808">Transferase</keyword>
<keyword evidence="10 13" id="KW-0863">Zinc-finger</keyword>
<dbReference type="CDD" id="cd22582">
    <property type="entry name" value="BRcat_RBR_unk"/>
    <property type="match status" value="1"/>
</dbReference>
<dbReference type="PROSITE" id="PS51873">
    <property type="entry name" value="TRIAD"/>
    <property type="match status" value="1"/>
</dbReference>
<evidence type="ECO:0000256" key="4">
    <source>
        <dbReference type="ARBA" id="ARBA00004906"/>
    </source>
</evidence>
<evidence type="ECO:0000313" key="17">
    <source>
        <dbReference type="Proteomes" id="UP000030645"/>
    </source>
</evidence>
<protein>
    <recommendedName>
        <fullName evidence="6">RBR-type E3 ubiquitin transferase</fullName>
        <ecNumber evidence="6">2.3.2.31</ecNumber>
    </recommendedName>
</protein>
<dbReference type="PROSITE" id="PS50089">
    <property type="entry name" value="ZF_RING_2"/>
    <property type="match status" value="1"/>
</dbReference>
<dbReference type="InterPro" id="IPR031127">
    <property type="entry name" value="E3_UB_ligase_RBR"/>
</dbReference>
<proteinExistence type="inferred from homology"/>
<dbReference type="GO" id="GO:0061630">
    <property type="term" value="F:ubiquitin protein ligase activity"/>
    <property type="evidence" value="ECO:0007669"/>
    <property type="project" value="UniProtKB-EC"/>
</dbReference>